<feature type="non-terminal residue" evidence="1">
    <location>
        <position position="1"/>
    </location>
</feature>
<organism evidence="1 2">
    <name type="scientific">Porites lobata</name>
    <dbReference type="NCBI Taxonomy" id="104759"/>
    <lineage>
        <taxon>Eukaryota</taxon>
        <taxon>Metazoa</taxon>
        <taxon>Cnidaria</taxon>
        <taxon>Anthozoa</taxon>
        <taxon>Hexacorallia</taxon>
        <taxon>Scleractinia</taxon>
        <taxon>Fungiina</taxon>
        <taxon>Poritidae</taxon>
        <taxon>Porites</taxon>
    </lineage>
</organism>
<evidence type="ECO:0000313" key="2">
    <source>
        <dbReference type="Proteomes" id="UP001159405"/>
    </source>
</evidence>
<reference evidence="1 2" key="1">
    <citation type="submission" date="2022-05" db="EMBL/GenBank/DDBJ databases">
        <authorList>
            <consortium name="Genoscope - CEA"/>
            <person name="William W."/>
        </authorList>
    </citation>
    <scope>NUCLEOTIDE SEQUENCE [LARGE SCALE GENOMIC DNA]</scope>
</reference>
<sequence>LNINKTRRLNKGMDIKLAKTNIRKQVGGSYSLLTSILSMGRALAPTIGKTLGLSALAGLASEGASQLVKTISGGNLLRDITAGQVGDFLIPQNKINQLIAYKHLLFPKQKQDILNALQTGSGVRIKQITLQLGNGLGTILASMGIPLAIELVKKITGRGAPRLGTSTGKQDGHGT</sequence>
<protein>
    <submittedName>
        <fullName evidence="1">Uncharacterized protein</fullName>
    </submittedName>
</protein>
<dbReference type="Proteomes" id="UP001159405">
    <property type="component" value="Unassembled WGS sequence"/>
</dbReference>
<evidence type="ECO:0000313" key="1">
    <source>
        <dbReference type="EMBL" id="CAH3168281.1"/>
    </source>
</evidence>
<name>A0ABN8QQI6_9CNID</name>
<dbReference type="EMBL" id="CALNXK010000144">
    <property type="protein sequence ID" value="CAH3168281.1"/>
    <property type="molecule type" value="Genomic_DNA"/>
</dbReference>
<keyword evidence="2" id="KW-1185">Reference proteome</keyword>
<gene>
    <name evidence="1" type="ORF">PLOB_00009105</name>
</gene>
<comment type="caution">
    <text evidence="1">The sequence shown here is derived from an EMBL/GenBank/DDBJ whole genome shotgun (WGS) entry which is preliminary data.</text>
</comment>
<accession>A0ABN8QQI6</accession>
<proteinExistence type="predicted"/>
<feature type="non-terminal residue" evidence="1">
    <location>
        <position position="175"/>
    </location>
</feature>